<proteinExistence type="predicted"/>
<evidence type="ECO:0000313" key="2">
    <source>
        <dbReference type="Proteomes" id="UP000266426"/>
    </source>
</evidence>
<comment type="caution">
    <text evidence="1">The sequence shown here is derived from an EMBL/GenBank/DDBJ whole genome shotgun (WGS) entry which is preliminary data.</text>
</comment>
<dbReference type="AlphaFoldDB" id="A0A3A4QW12"/>
<accession>A0A3A4QW12</accession>
<organism evidence="1 2">
    <name type="scientific">Candidatus Auribacter fodinae</name>
    <dbReference type="NCBI Taxonomy" id="2093366"/>
    <lineage>
        <taxon>Bacteria</taxon>
        <taxon>Pseudomonadati</taxon>
        <taxon>Candidatus Auribacterota</taxon>
        <taxon>Candidatus Auribacteria</taxon>
        <taxon>Candidatus Auribacterales</taxon>
        <taxon>Candidatus Auribacteraceae</taxon>
        <taxon>Candidatus Auribacter</taxon>
    </lineage>
</organism>
<reference evidence="1 2" key="1">
    <citation type="journal article" date="2017" name="ISME J.">
        <title>Energy and carbon metabolisms in a deep terrestrial subsurface fluid microbial community.</title>
        <authorList>
            <person name="Momper L."/>
            <person name="Jungbluth S.P."/>
            <person name="Lee M.D."/>
            <person name="Amend J.P."/>
        </authorList>
    </citation>
    <scope>NUCLEOTIDE SEQUENCE [LARGE SCALE GENOMIC DNA]</scope>
    <source>
        <strain evidence="1">SURF_26</strain>
    </source>
</reference>
<sequence length="108" mass="12495">MFAVPFVFLPYEALFLLSSIVFKNRFPVKQIAYTVMLNLFNHFMLCGSYDALFHKSYISASHEAYSSFINGFGTSHTPALFNIIRIILCFSENALFLRTYPHTHSRNQ</sequence>
<name>A0A3A4QW12_9BACT</name>
<evidence type="ECO:0000313" key="1">
    <source>
        <dbReference type="EMBL" id="RJP58130.1"/>
    </source>
</evidence>
<protein>
    <submittedName>
        <fullName evidence="1">Uncharacterized protein</fullName>
    </submittedName>
</protein>
<gene>
    <name evidence="1" type="ORF">C4541_08865</name>
</gene>
<dbReference type="Proteomes" id="UP000266426">
    <property type="component" value="Unassembled WGS sequence"/>
</dbReference>
<dbReference type="EMBL" id="QZJZ01000071">
    <property type="protein sequence ID" value="RJP58130.1"/>
    <property type="molecule type" value="Genomic_DNA"/>
</dbReference>